<dbReference type="CDD" id="cd03230">
    <property type="entry name" value="ABC_DR_subfamily_A"/>
    <property type="match status" value="1"/>
</dbReference>
<evidence type="ECO:0000256" key="3">
    <source>
        <dbReference type="ARBA" id="ARBA00022840"/>
    </source>
</evidence>
<dbReference type="SMART" id="SM00382">
    <property type="entry name" value="AAA"/>
    <property type="match status" value="1"/>
</dbReference>
<keyword evidence="6" id="KW-1185">Reference proteome</keyword>
<gene>
    <name evidence="5" type="ORF">CEY16_11265</name>
</gene>
<keyword evidence="1" id="KW-0813">Transport</keyword>
<dbReference type="GO" id="GO:0005524">
    <property type="term" value="F:ATP binding"/>
    <property type="evidence" value="ECO:0007669"/>
    <property type="project" value="UniProtKB-KW"/>
</dbReference>
<dbReference type="PANTHER" id="PTHR42939:SF3">
    <property type="entry name" value="ABC TRANSPORTER ATP-BINDING COMPONENT"/>
    <property type="match status" value="1"/>
</dbReference>
<protein>
    <submittedName>
        <fullName evidence="5">ABC transporter ATP-binding protein</fullName>
    </submittedName>
</protein>
<dbReference type="PROSITE" id="PS50893">
    <property type="entry name" value="ABC_TRANSPORTER_2"/>
    <property type="match status" value="1"/>
</dbReference>
<comment type="caution">
    <text evidence="5">The sequence shown here is derived from an EMBL/GenBank/DDBJ whole genome shotgun (WGS) entry which is preliminary data.</text>
</comment>
<dbReference type="RefSeq" id="WP_101332134.1">
    <property type="nucleotide sequence ID" value="NZ_PJNH01000003.1"/>
</dbReference>
<dbReference type="InterPro" id="IPR027417">
    <property type="entry name" value="P-loop_NTPase"/>
</dbReference>
<dbReference type="GO" id="GO:0016887">
    <property type="term" value="F:ATP hydrolysis activity"/>
    <property type="evidence" value="ECO:0007669"/>
    <property type="project" value="InterPro"/>
</dbReference>
<evidence type="ECO:0000313" key="5">
    <source>
        <dbReference type="EMBL" id="PKR77306.1"/>
    </source>
</evidence>
<dbReference type="Pfam" id="PF00005">
    <property type="entry name" value="ABC_tran"/>
    <property type="match status" value="1"/>
</dbReference>
<dbReference type="InterPro" id="IPR003439">
    <property type="entry name" value="ABC_transporter-like_ATP-bd"/>
</dbReference>
<evidence type="ECO:0000256" key="2">
    <source>
        <dbReference type="ARBA" id="ARBA00022741"/>
    </source>
</evidence>
<name>A0A2I0QSK5_9BACI</name>
<dbReference type="Proteomes" id="UP000243524">
    <property type="component" value="Unassembled WGS sequence"/>
</dbReference>
<dbReference type="Gene3D" id="3.40.50.300">
    <property type="entry name" value="P-loop containing nucleotide triphosphate hydrolases"/>
    <property type="match status" value="1"/>
</dbReference>
<dbReference type="InterPro" id="IPR051782">
    <property type="entry name" value="ABC_Transporter_VariousFunc"/>
</dbReference>
<feature type="domain" description="ABC transporter" evidence="4">
    <location>
        <begin position="2"/>
        <end position="230"/>
    </location>
</feature>
<sequence length="290" mass="33568">MSKWVEINEVSKKIDEFHLGPINLSVEPGTITCLVGSNGAGKSTLLKMMAGLVSYDDGSLTMFNEDYLMNKDDWKQHVSYMPQSLLGCDPFNGHQLKELISTWYPDWDEEYFNELVDLFEINLNKKYGRLSPGGKQRLNIALTLPRNTKLLLLDEPTSHIDIPAKAKFMDEIVRWMDKGERSIIMSSHQADDIKKLADYLVLFHEGMQLGTFEKEELTQQFQKYWMQESLPHEVIPGEIDRKGDRVIISQDNVETEEFFKKNQLSYINREPLSVEEIITVLLDKKREKTT</sequence>
<keyword evidence="2" id="KW-0547">Nucleotide-binding</keyword>
<accession>A0A2I0QSK5</accession>
<evidence type="ECO:0000313" key="6">
    <source>
        <dbReference type="Proteomes" id="UP000243524"/>
    </source>
</evidence>
<proteinExistence type="predicted"/>
<dbReference type="AlphaFoldDB" id="A0A2I0QSK5"/>
<keyword evidence="3 5" id="KW-0067">ATP-binding</keyword>
<evidence type="ECO:0000259" key="4">
    <source>
        <dbReference type="PROSITE" id="PS50893"/>
    </source>
</evidence>
<dbReference type="EMBL" id="PJNH01000003">
    <property type="protein sequence ID" value="PKR77306.1"/>
    <property type="molecule type" value="Genomic_DNA"/>
</dbReference>
<organism evidence="5 6">
    <name type="scientific">Halalkalibacillus sediminis</name>
    <dbReference type="NCBI Taxonomy" id="2018042"/>
    <lineage>
        <taxon>Bacteria</taxon>
        <taxon>Bacillati</taxon>
        <taxon>Bacillota</taxon>
        <taxon>Bacilli</taxon>
        <taxon>Bacillales</taxon>
        <taxon>Bacillaceae</taxon>
        <taxon>Halalkalibacillus</taxon>
    </lineage>
</organism>
<evidence type="ECO:0000256" key="1">
    <source>
        <dbReference type="ARBA" id="ARBA00022448"/>
    </source>
</evidence>
<reference evidence="5 6" key="1">
    <citation type="submission" date="2017-06" db="EMBL/GenBank/DDBJ databases">
        <title>the draft geome sequence of Illustriluteabacillus marina B3227.</title>
        <authorList>
            <person name="He R.-H."/>
            <person name="Du Z.-J."/>
        </authorList>
    </citation>
    <scope>NUCLEOTIDE SEQUENCE [LARGE SCALE GENOMIC DNA]</scope>
    <source>
        <strain evidence="5 6">B3227</strain>
    </source>
</reference>
<dbReference type="OrthoDB" id="2960217at2"/>
<dbReference type="SUPFAM" id="SSF52540">
    <property type="entry name" value="P-loop containing nucleoside triphosphate hydrolases"/>
    <property type="match status" value="1"/>
</dbReference>
<dbReference type="InterPro" id="IPR003593">
    <property type="entry name" value="AAA+_ATPase"/>
</dbReference>
<dbReference type="PANTHER" id="PTHR42939">
    <property type="entry name" value="ABC TRANSPORTER ATP-BINDING PROTEIN ALBC-RELATED"/>
    <property type="match status" value="1"/>
</dbReference>